<dbReference type="AlphaFoldDB" id="A0AAV4QQG0"/>
<evidence type="ECO:0000313" key="2">
    <source>
        <dbReference type="Proteomes" id="UP001054837"/>
    </source>
</evidence>
<dbReference type="Proteomes" id="UP001054837">
    <property type="component" value="Unassembled WGS sequence"/>
</dbReference>
<proteinExistence type="predicted"/>
<reference evidence="1 2" key="1">
    <citation type="submission" date="2021-06" db="EMBL/GenBank/DDBJ databases">
        <title>Caerostris darwini draft genome.</title>
        <authorList>
            <person name="Kono N."/>
            <person name="Arakawa K."/>
        </authorList>
    </citation>
    <scope>NUCLEOTIDE SEQUENCE [LARGE SCALE GENOMIC DNA]</scope>
</reference>
<name>A0AAV4QQG0_9ARAC</name>
<dbReference type="EMBL" id="BPLQ01004870">
    <property type="protein sequence ID" value="GIY11146.1"/>
    <property type="molecule type" value="Genomic_DNA"/>
</dbReference>
<accession>A0AAV4QQG0</accession>
<evidence type="ECO:0000313" key="1">
    <source>
        <dbReference type="EMBL" id="GIY11146.1"/>
    </source>
</evidence>
<gene>
    <name evidence="1" type="ORF">CDAR_110851</name>
</gene>
<protein>
    <submittedName>
        <fullName evidence="1">Uncharacterized protein</fullName>
    </submittedName>
</protein>
<comment type="caution">
    <text evidence="1">The sequence shown here is derived from an EMBL/GenBank/DDBJ whole genome shotgun (WGS) entry which is preliminary data.</text>
</comment>
<organism evidence="1 2">
    <name type="scientific">Caerostris darwini</name>
    <dbReference type="NCBI Taxonomy" id="1538125"/>
    <lineage>
        <taxon>Eukaryota</taxon>
        <taxon>Metazoa</taxon>
        <taxon>Ecdysozoa</taxon>
        <taxon>Arthropoda</taxon>
        <taxon>Chelicerata</taxon>
        <taxon>Arachnida</taxon>
        <taxon>Araneae</taxon>
        <taxon>Araneomorphae</taxon>
        <taxon>Entelegynae</taxon>
        <taxon>Araneoidea</taxon>
        <taxon>Araneidae</taxon>
        <taxon>Caerostris</taxon>
    </lineage>
</organism>
<keyword evidence="2" id="KW-1185">Reference proteome</keyword>
<sequence length="92" mass="10584">MFPPPHVRALRKFTSLRRMYRRSTGSEVLSVVYEKGRPVLWVGCTTSYRARAPNNQTIPRFPAINGSEHESGRYHPHCPRISMVFPVTNSQN</sequence>